<feature type="domain" description="Mannosyl-glycoprotein endo-beta-N-acetylglucosamidase-like" evidence="1">
    <location>
        <begin position="155"/>
        <end position="259"/>
    </location>
</feature>
<reference evidence="2" key="1">
    <citation type="submission" date="2020-08" db="EMBL/GenBank/DDBJ databases">
        <title>Lewinella bacteria from marine environments.</title>
        <authorList>
            <person name="Zhong Y."/>
        </authorList>
    </citation>
    <scope>NUCLEOTIDE SEQUENCE</scope>
    <source>
        <strain evidence="2">KCTC 42187</strain>
    </source>
</reference>
<dbReference type="Gene3D" id="1.10.530.10">
    <property type="match status" value="1"/>
</dbReference>
<dbReference type="Proteomes" id="UP000650081">
    <property type="component" value="Unassembled WGS sequence"/>
</dbReference>
<dbReference type="RefSeq" id="WP_187465226.1">
    <property type="nucleotide sequence ID" value="NZ_JACSIT010000050.1"/>
</dbReference>
<gene>
    <name evidence="2" type="ORF">H9S92_02930</name>
</gene>
<dbReference type="Pfam" id="PF01832">
    <property type="entry name" value="Glucosaminidase"/>
    <property type="match status" value="1"/>
</dbReference>
<organism evidence="2 3">
    <name type="scientific">Neolewinella lacunae</name>
    <dbReference type="NCBI Taxonomy" id="1517758"/>
    <lineage>
        <taxon>Bacteria</taxon>
        <taxon>Pseudomonadati</taxon>
        <taxon>Bacteroidota</taxon>
        <taxon>Saprospiria</taxon>
        <taxon>Saprospirales</taxon>
        <taxon>Lewinellaceae</taxon>
        <taxon>Neolewinella</taxon>
    </lineage>
</organism>
<dbReference type="AlphaFoldDB" id="A0A923PGZ5"/>
<keyword evidence="3" id="KW-1185">Reference proteome</keyword>
<dbReference type="GO" id="GO:0004040">
    <property type="term" value="F:amidase activity"/>
    <property type="evidence" value="ECO:0007669"/>
    <property type="project" value="InterPro"/>
</dbReference>
<accession>A0A923PGZ5</accession>
<protein>
    <submittedName>
        <fullName evidence="2">Glucosaminidase domain-containing protein</fullName>
    </submittedName>
</protein>
<dbReference type="InterPro" id="IPR002901">
    <property type="entry name" value="MGlyc_endo_b_GlcNAc-like_dom"/>
</dbReference>
<evidence type="ECO:0000313" key="2">
    <source>
        <dbReference type="EMBL" id="MBC6993104.1"/>
    </source>
</evidence>
<name>A0A923PGZ5_9BACT</name>
<proteinExistence type="predicted"/>
<evidence type="ECO:0000313" key="3">
    <source>
        <dbReference type="Proteomes" id="UP000650081"/>
    </source>
</evidence>
<sequence length="264" mass="29679">MSSTKSKPAARRGNDRVLTIDWSLLWRRARIRIGQLFTSLRHRAGRTEYIPPAWLGRFRFSWFRLGLMALALFIFTQRQVDFTVSVGREGLAMGTSQGRHMAVRGDGAAATKSTAHTMSLLPLAEAGAHPVQPSWSVEALDPQAVRQYIGRFEKVAKGEEEKYSIPAPASMALAILFSDAGQSPQAKRSNNHFALAGDDTYYDNAWMNWRAHSDLIRKHYPQLAHESVNYQQWIAALAKTNYSSDKQLAGKVMDIVEKFGLERL</sequence>
<dbReference type="EMBL" id="JACSIT010000050">
    <property type="protein sequence ID" value="MBC6993104.1"/>
    <property type="molecule type" value="Genomic_DNA"/>
</dbReference>
<evidence type="ECO:0000259" key="1">
    <source>
        <dbReference type="Pfam" id="PF01832"/>
    </source>
</evidence>
<comment type="caution">
    <text evidence="2">The sequence shown here is derived from an EMBL/GenBank/DDBJ whole genome shotgun (WGS) entry which is preliminary data.</text>
</comment>